<name>A0AA87B9S1_9FABA</name>
<evidence type="ECO:0000313" key="2">
    <source>
        <dbReference type="Proteomes" id="UP001189624"/>
    </source>
</evidence>
<organism evidence="1 2">
    <name type="scientific">Sphenostylis stenocarpa</name>
    <dbReference type="NCBI Taxonomy" id="92480"/>
    <lineage>
        <taxon>Eukaryota</taxon>
        <taxon>Viridiplantae</taxon>
        <taxon>Streptophyta</taxon>
        <taxon>Embryophyta</taxon>
        <taxon>Tracheophyta</taxon>
        <taxon>Spermatophyta</taxon>
        <taxon>Magnoliopsida</taxon>
        <taxon>eudicotyledons</taxon>
        <taxon>Gunneridae</taxon>
        <taxon>Pentapetalae</taxon>
        <taxon>rosids</taxon>
        <taxon>fabids</taxon>
        <taxon>Fabales</taxon>
        <taxon>Fabaceae</taxon>
        <taxon>Papilionoideae</taxon>
        <taxon>50 kb inversion clade</taxon>
        <taxon>NPAAA clade</taxon>
        <taxon>indigoferoid/millettioid clade</taxon>
        <taxon>Phaseoleae</taxon>
        <taxon>Sphenostylis</taxon>
    </lineage>
</organism>
<accession>A0AA87B9S1</accession>
<sequence>MAWPCDRSGTPTANDELGCVGLFGHFDFARSSHSFRLVLTQCPQWIEENSQRRTSDDGRKIRMKVIDGKLCCALQGQKNSSEFGSAMRCGLVLLLILLEEKSNCQPGNGVSKKKRNKNREREHHLSLHKHVDLCRLAVPFFSSKDNTVWFSMSVVVDL</sequence>
<dbReference type="Gramene" id="rna-AYBTSS11_LOCUS31598">
    <property type="protein sequence ID" value="CAJ1979383.1"/>
    <property type="gene ID" value="gene-AYBTSS11_LOCUS31598"/>
</dbReference>
<dbReference type="Proteomes" id="UP001189624">
    <property type="component" value="Chromosome 11"/>
</dbReference>
<proteinExistence type="predicted"/>
<gene>
    <name evidence="1" type="ORF">AYBTSS11_LOCUS31598</name>
</gene>
<reference evidence="1" key="1">
    <citation type="submission" date="2023-10" db="EMBL/GenBank/DDBJ databases">
        <authorList>
            <person name="Domelevo Entfellner J.-B."/>
        </authorList>
    </citation>
    <scope>NUCLEOTIDE SEQUENCE</scope>
</reference>
<dbReference type="EMBL" id="OY731408">
    <property type="protein sequence ID" value="CAJ1979383.1"/>
    <property type="molecule type" value="Genomic_DNA"/>
</dbReference>
<protein>
    <submittedName>
        <fullName evidence="1">Uncharacterized protein</fullName>
    </submittedName>
</protein>
<evidence type="ECO:0000313" key="1">
    <source>
        <dbReference type="EMBL" id="CAJ1979383.1"/>
    </source>
</evidence>
<dbReference type="AlphaFoldDB" id="A0AA87B9S1"/>
<keyword evidence="2" id="KW-1185">Reference proteome</keyword>